<dbReference type="SUPFAM" id="SSF51735">
    <property type="entry name" value="NAD(P)-binding Rossmann-fold domains"/>
    <property type="match status" value="1"/>
</dbReference>
<dbReference type="InterPro" id="IPR002347">
    <property type="entry name" value="SDR_fam"/>
</dbReference>
<proteinExistence type="inferred from homology"/>
<protein>
    <submittedName>
        <fullName evidence="3">SDR family oxidoreductase</fullName>
        <ecNumber evidence="3">1.-.-.-</ecNumber>
    </submittedName>
</protein>
<dbReference type="EC" id="1.-.-.-" evidence="3"/>
<feature type="domain" description="Ketoreductase" evidence="2">
    <location>
        <begin position="7"/>
        <end position="182"/>
    </location>
</feature>
<dbReference type="GO" id="GO:0016491">
    <property type="term" value="F:oxidoreductase activity"/>
    <property type="evidence" value="ECO:0007669"/>
    <property type="project" value="UniProtKB-KW"/>
</dbReference>
<evidence type="ECO:0000256" key="1">
    <source>
        <dbReference type="ARBA" id="ARBA00006484"/>
    </source>
</evidence>
<dbReference type="InterPro" id="IPR036291">
    <property type="entry name" value="NAD(P)-bd_dom_sf"/>
</dbReference>
<dbReference type="Proteomes" id="UP001265259">
    <property type="component" value="Unassembled WGS sequence"/>
</dbReference>
<evidence type="ECO:0000259" key="2">
    <source>
        <dbReference type="SMART" id="SM00822"/>
    </source>
</evidence>
<comment type="caution">
    <text evidence="3">The sequence shown here is derived from an EMBL/GenBank/DDBJ whole genome shotgun (WGS) entry which is preliminary data.</text>
</comment>
<keyword evidence="3" id="KW-0560">Oxidoreductase</keyword>
<dbReference type="RefSeq" id="WP_311693826.1">
    <property type="nucleotide sequence ID" value="NZ_JAVRHL010000004.1"/>
</dbReference>
<evidence type="ECO:0000313" key="4">
    <source>
        <dbReference type="Proteomes" id="UP001265259"/>
    </source>
</evidence>
<dbReference type="Gene3D" id="3.40.50.720">
    <property type="entry name" value="NAD(P)-binding Rossmann-like Domain"/>
    <property type="match status" value="1"/>
</dbReference>
<dbReference type="PRINTS" id="PR00081">
    <property type="entry name" value="GDHRDH"/>
</dbReference>
<reference evidence="3 4" key="1">
    <citation type="submission" date="2023-09" db="EMBL/GenBank/DDBJ databases">
        <authorList>
            <person name="Rey-Velasco X."/>
        </authorList>
    </citation>
    <scope>NUCLEOTIDE SEQUENCE [LARGE SCALE GENOMIC DNA]</scope>
    <source>
        <strain evidence="3 4">F158</strain>
    </source>
</reference>
<organism evidence="3 4">
    <name type="scientific">Tropicimonas omnivorans</name>
    <dbReference type="NCBI Taxonomy" id="3075590"/>
    <lineage>
        <taxon>Bacteria</taxon>
        <taxon>Pseudomonadati</taxon>
        <taxon>Pseudomonadota</taxon>
        <taxon>Alphaproteobacteria</taxon>
        <taxon>Rhodobacterales</taxon>
        <taxon>Roseobacteraceae</taxon>
        <taxon>Tropicimonas</taxon>
    </lineage>
</organism>
<accession>A0ABU3DMQ6</accession>
<dbReference type="PANTHER" id="PTHR42879">
    <property type="entry name" value="3-OXOACYL-(ACYL-CARRIER-PROTEIN) REDUCTASE"/>
    <property type="match status" value="1"/>
</dbReference>
<name>A0ABU3DMQ6_9RHOB</name>
<evidence type="ECO:0000313" key="3">
    <source>
        <dbReference type="EMBL" id="MDT0684387.1"/>
    </source>
</evidence>
<dbReference type="InterPro" id="IPR057326">
    <property type="entry name" value="KR_dom"/>
</dbReference>
<dbReference type="InterPro" id="IPR050259">
    <property type="entry name" value="SDR"/>
</dbReference>
<dbReference type="CDD" id="cd05233">
    <property type="entry name" value="SDR_c"/>
    <property type="match status" value="1"/>
</dbReference>
<keyword evidence="4" id="KW-1185">Reference proteome</keyword>
<dbReference type="EMBL" id="JAVRHL010000004">
    <property type="protein sequence ID" value="MDT0684387.1"/>
    <property type="molecule type" value="Genomic_DNA"/>
</dbReference>
<dbReference type="SMART" id="SM00822">
    <property type="entry name" value="PKS_KR"/>
    <property type="match status" value="1"/>
</dbReference>
<sequence>MSAHGGAHVLVTGAAAGIGKATALAFARAGAEVSALDRDAIHFDPEDAGPGHVHPVRLDLRDLDALDDVVAGLVRERGPVRVLVNNAGVDRRMALDELTPGPWREMMALNLDHHAALARLVAPGMEAAGGGAIVNLSSTAWMKLAGNLAAYHAAKAGIVGLTRGLARDLGPKGIRVNAIAPGRVVTERVEAGLTDDWIAETHALQCIPDLIRADDIAEAALWLASPGARMVTGQTLVVDGGVV</sequence>
<comment type="similarity">
    <text evidence="1">Belongs to the short-chain dehydrogenases/reductases (SDR) family.</text>
</comment>
<dbReference type="PRINTS" id="PR00080">
    <property type="entry name" value="SDRFAMILY"/>
</dbReference>
<dbReference type="Pfam" id="PF13561">
    <property type="entry name" value="adh_short_C2"/>
    <property type="match status" value="1"/>
</dbReference>
<gene>
    <name evidence="3" type="ORF">RM543_17020</name>
</gene>